<dbReference type="AlphaFoldDB" id="A0A1G8HK21"/>
<dbReference type="EMBL" id="FNCO01000010">
    <property type="protein sequence ID" value="SDI06983.1"/>
    <property type="molecule type" value="Genomic_DNA"/>
</dbReference>
<name>A0A1G8HK21_9PSED</name>
<sequence>MKASVVQVVSVIPAPTDSAHIALAALSPKT</sequence>
<gene>
    <name evidence="1" type="ORF">SAMN05216605_110118</name>
</gene>
<reference evidence="2" key="1">
    <citation type="submission" date="2016-10" db="EMBL/GenBank/DDBJ databases">
        <authorList>
            <person name="Varghese N."/>
            <person name="Submissions S."/>
        </authorList>
    </citation>
    <scope>NUCLEOTIDE SEQUENCE [LARGE SCALE GENOMIC DNA]</scope>
    <source>
        <strain evidence="2">ATCC 700689</strain>
    </source>
</reference>
<proteinExistence type="predicted"/>
<keyword evidence="2" id="KW-1185">Reference proteome</keyword>
<evidence type="ECO:0000313" key="1">
    <source>
        <dbReference type="EMBL" id="SDI06983.1"/>
    </source>
</evidence>
<evidence type="ECO:0000313" key="2">
    <source>
        <dbReference type="Proteomes" id="UP000182894"/>
    </source>
</evidence>
<dbReference type="Proteomes" id="UP000182894">
    <property type="component" value="Unassembled WGS sequence"/>
</dbReference>
<organism evidence="1 2">
    <name type="scientific">Pseudomonas abietaniphila</name>
    <dbReference type="NCBI Taxonomy" id="89065"/>
    <lineage>
        <taxon>Bacteria</taxon>
        <taxon>Pseudomonadati</taxon>
        <taxon>Pseudomonadota</taxon>
        <taxon>Gammaproteobacteria</taxon>
        <taxon>Pseudomonadales</taxon>
        <taxon>Pseudomonadaceae</taxon>
        <taxon>Pseudomonas</taxon>
    </lineage>
</organism>
<protein>
    <submittedName>
        <fullName evidence="1">Uncharacterized protein</fullName>
    </submittedName>
</protein>
<accession>A0A1G8HK21</accession>